<evidence type="ECO:0000313" key="6">
    <source>
        <dbReference type="Proteomes" id="UP000199024"/>
    </source>
</evidence>
<dbReference type="PANTHER" id="PTHR43695:SF1">
    <property type="entry name" value="RHAMNOGALACTURONAN ACETYLESTERASE"/>
    <property type="match status" value="1"/>
</dbReference>
<dbReference type="RefSeq" id="WP_175529065.1">
    <property type="nucleotide sequence ID" value="NZ_FOZL01000001.1"/>
</dbReference>
<comment type="similarity">
    <text evidence="1">Belongs to the 'GDSL' lipolytic enzyme family.</text>
</comment>
<protein>
    <submittedName>
        <fullName evidence="5">Lysophospholipase L1</fullName>
    </submittedName>
</protein>
<evidence type="ECO:0000256" key="3">
    <source>
        <dbReference type="SAM" id="SignalP"/>
    </source>
</evidence>
<evidence type="ECO:0000256" key="1">
    <source>
        <dbReference type="ARBA" id="ARBA00008668"/>
    </source>
</evidence>
<dbReference type="SUPFAM" id="SSF49785">
    <property type="entry name" value="Galactose-binding domain-like"/>
    <property type="match status" value="1"/>
</dbReference>
<dbReference type="InterPro" id="IPR037459">
    <property type="entry name" value="RhgT-like"/>
</dbReference>
<dbReference type="CDD" id="cd01821">
    <property type="entry name" value="Rhamnogalacturan_acetylesterase_like"/>
    <property type="match status" value="1"/>
</dbReference>
<dbReference type="InterPro" id="IPR036514">
    <property type="entry name" value="SGNH_hydro_sf"/>
</dbReference>
<feature type="chain" id="PRO_5011482344" evidence="3">
    <location>
        <begin position="22"/>
        <end position="435"/>
    </location>
</feature>
<feature type="signal peptide" evidence="3">
    <location>
        <begin position="1"/>
        <end position="21"/>
    </location>
</feature>
<evidence type="ECO:0000313" key="5">
    <source>
        <dbReference type="EMBL" id="SFS18041.1"/>
    </source>
</evidence>
<evidence type="ECO:0000256" key="2">
    <source>
        <dbReference type="ARBA" id="ARBA00022801"/>
    </source>
</evidence>
<dbReference type="Gene3D" id="2.60.120.430">
    <property type="entry name" value="Galactose-binding lectin"/>
    <property type="match status" value="1"/>
</dbReference>
<dbReference type="AlphaFoldDB" id="A0A1I6MQX0"/>
<organism evidence="5 6">
    <name type="scientific">Granulicella pectinivorans</name>
    <dbReference type="NCBI Taxonomy" id="474950"/>
    <lineage>
        <taxon>Bacteria</taxon>
        <taxon>Pseudomonadati</taxon>
        <taxon>Acidobacteriota</taxon>
        <taxon>Terriglobia</taxon>
        <taxon>Terriglobales</taxon>
        <taxon>Acidobacteriaceae</taxon>
        <taxon>Granulicella</taxon>
    </lineage>
</organism>
<gene>
    <name evidence="5" type="ORF">SAMN05421771_3323</name>
</gene>
<keyword evidence="3" id="KW-0732">Signal</keyword>
<dbReference type="InterPro" id="IPR013830">
    <property type="entry name" value="SGNH_hydro"/>
</dbReference>
<dbReference type="STRING" id="474950.SAMN05421771_3323"/>
<dbReference type="GO" id="GO:0016788">
    <property type="term" value="F:hydrolase activity, acting on ester bonds"/>
    <property type="evidence" value="ECO:0007669"/>
    <property type="project" value="UniProtKB-ARBA"/>
</dbReference>
<accession>A0A1I6MQX0</accession>
<reference evidence="5 6" key="1">
    <citation type="submission" date="2016-10" db="EMBL/GenBank/DDBJ databases">
        <authorList>
            <person name="de Groot N.N."/>
        </authorList>
    </citation>
    <scope>NUCLEOTIDE SEQUENCE [LARGE SCALE GENOMIC DNA]</scope>
    <source>
        <strain evidence="5 6">DSM 21001</strain>
    </source>
</reference>
<dbReference type="Gene3D" id="3.40.50.1110">
    <property type="entry name" value="SGNH hydrolase"/>
    <property type="match status" value="1"/>
</dbReference>
<dbReference type="EMBL" id="FOZL01000001">
    <property type="protein sequence ID" value="SFS18041.1"/>
    <property type="molecule type" value="Genomic_DNA"/>
</dbReference>
<dbReference type="Proteomes" id="UP000199024">
    <property type="component" value="Unassembled WGS sequence"/>
</dbReference>
<dbReference type="Pfam" id="PF13472">
    <property type="entry name" value="Lipase_GDSL_2"/>
    <property type="match status" value="1"/>
</dbReference>
<dbReference type="PANTHER" id="PTHR43695">
    <property type="entry name" value="PUTATIVE (AFU_ORTHOLOGUE AFUA_2G17250)-RELATED"/>
    <property type="match status" value="1"/>
</dbReference>
<dbReference type="InterPro" id="IPR008979">
    <property type="entry name" value="Galactose-bd-like_sf"/>
</dbReference>
<evidence type="ECO:0000259" key="4">
    <source>
        <dbReference type="Pfam" id="PF13472"/>
    </source>
</evidence>
<sequence length="435" mass="46621">MHDVRRFAFVCLLGATLPVCAAAQATDLKFDFGSGRAGFTHVAPTDLYAESTGYGFEPGAQLANGDQGKTTTSGAPFFFSARVPEGNYTVTVSLGDSSVSTTTTLKAESGRLMAERVEVPAGKVVERTFTTNVRTPHLPKLPLNATGREEISLDQFDRANVLDWDDKLTIEINSPHAALRSISIVSAPSAPTVFLAGDSTVTDRDGGNDVSWGQLLPRFLKPGVAVSNQAQSGETLKSFANALRLDKILSQMKKGDYLFLQFCHNDSKEAWPQTYVDASTTYKAYLKVYIAEARLRGATPVLVTAMDRGDRTTGAPMHGHGGYPEAVREVARDENVALIDLYAVSQTFYGAAGADAPKILADGTHSTAYGGYEFAKAVVTGIRQNRLPLASYVVDDFRDFDPSHPDTSAALNLDGLFSKREARRAAAGNPGPGPL</sequence>
<keyword evidence="2" id="KW-0378">Hydrolase</keyword>
<feature type="domain" description="SGNH hydrolase-type esterase" evidence="4">
    <location>
        <begin position="197"/>
        <end position="370"/>
    </location>
</feature>
<keyword evidence="6" id="KW-1185">Reference proteome</keyword>
<dbReference type="SUPFAM" id="SSF52266">
    <property type="entry name" value="SGNH hydrolase"/>
    <property type="match status" value="1"/>
</dbReference>
<name>A0A1I6MQX0_9BACT</name>
<proteinExistence type="inferred from homology"/>